<evidence type="ECO:0000256" key="1">
    <source>
        <dbReference type="SAM" id="MobiDB-lite"/>
    </source>
</evidence>
<gene>
    <name evidence="2" type="ORF">THAOC_20549</name>
</gene>
<comment type="caution">
    <text evidence="2">The sequence shown here is derived from an EMBL/GenBank/DDBJ whole genome shotgun (WGS) entry which is preliminary data.</text>
</comment>
<name>K0S227_THAOC</name>
<sequence length="96" mass="10253">LRAGVAQAPVVVTEGVPVRAWGVLANSREGRAAPRRRRAPRGPVPARGAEGPDEGEVRPRRVVRAWRAVGGSGRRRRADGDGKELSVRGVDGRRSS</sequence>
<feature type="non-terminal residue" evidence="2">
    <location>
        <position position="1"/>
    </location>
</feature>
<dbReference type="EMBL" id="AGNL01023255">
    <property type="protein sequence ID" value="EJK59255.1"/>
    <property type="molecule type" value="Genomic_DNA"/>
</dbReference>
<organism evidence="2 3">
    <name type="scientific">Thalassiosira oceanica</name>
    <name type="common">Marine diatom</name>
    <dbReference type="NCBI Taxonomy" id="159749"/>
    <lineage>
        <taxon>Eukaryota</taxon>
        <taxon>Sar</taxon>
        <taxon>Stramenopiles</taxon>
        <taxon>Ochrophyta</taxon>
        <taxon>Bacillariophyta</taxon>
        <taxon>Coscinodiscophyceae</taxon>
        <taxon>Thalassiosirophycidae</taxon>
        <taxon>Thalassiosirales</taxon>
        <taxon>Thalassiosiraceae</taxon>
        <taxon>Thalassiosira</taxon>
    </lineage>
</organism>
<dbReference type="Proteomes" id="UP000266841">
    <property type="component" value="Unassembled WGS sequence"/>
</dbReference>
<protein>
    <submittedName>
        <fullName evidence="2">Uncharacterized protein</fullName>
    </submittedName>
</protein>
<evidence type="ECO:0000313" key="2">
    <source>
        <dbReference type="EMBL" id="EJK59255.1"/>
    </source>
</evidence>
<accession>K0S227</accession>
<feature type="compositionally biased region" description="Basic and acidic residues" evidence="1">
    <location>
        <begin position="78"/>
        <end position="96"/>
    </location>
</feature>
<dbReference type="AlphaFoldDB" id="K0S227"/>
<reference evidence="2 3" key="1">
    <citation type="journal article" date="2012" name="Genome Biol.">
        <title>Genome and low-iron response of an oceanic diatom adapted to chronic iron limitation.</title>
        <authorList>
            <person name="Lommer M."/>
            <person name="Specht M."/>
            <person name="Roy A.S."/>
            <person name="Kraemer L."/>
            <person name="Andreson R."/>
            <person name="Gutowska M.A."/>
            <person name="Wolf J."/>
            <person name="Bergner S.V."/>
            <person name="Schilhabel M.B."/>
            <person name="Klostermeier U.C."/>
            <person name="Beiko R.G."/>
            <person name="Rosenstiel P."/>
            <person name="Hippler M."/>
            <person name="Laroche J."/>
        </authorList>
    </citation>
    <scope>NUCLEOTIDE SEQUENCE [LARGE SCALE GENOMIC DNA]</scope>
    <source>
        <strain evidence="2 3">CCMP1005</strain>
    </source>
</reference>
<proteinExistence type="predicted"/>
<keyword evidence="3" id="KW-1185">Reference proteome</keyword>
<evidence type="ECO:0000313" key="3">
    <source>
        <dbReference type="Proteomes" id="UP000266841"/>
    </source>
</evidence>
<feature type="region of interest" description="Disordered" evidence="1">
    <location>
        <begin position="25"/>
        <end position="96"/>
    </location>
</feature>